<protein>
    <submittedName>
        <fullName evidence="2">Uncharacterized protein</fullName>
    </submittedName>
</protein>
<reference evidence="2 3" key="1">
    <citation type="submission" date="2023-09" db="EMBL/GenBank/DDBJ databases">
        <title>Pangenome analysis of Batrachochytrium dendrobatidis and related Chytrids.</title>
        <authorList>
            <person name="Yacoub M.N."/>
            <person name="Stajich J.E."/>
            <person name="James T.Y."/>
        </authorList>
    </citation>
    <scope>NUCLEOTIDE SEQUENCE [LARGE SCALE GENOMIC DNA]</scope>
    <source>
        <strain evidence="2 3">JEL0888</strain>
    </source>
</reference>
<dbReference type="Proteomes" id="UP001527925">
    <property type="component" value="Unassembled WGS sequence"/>
</dbReference>
<keyword evidence="3" id="KW-1185">Reference proteome</keyword>
<evidence type="ECO:0000313" key="3">
    <source>
        <dbReference type="Proteomes" id="UP001527925"/>
    </source>
</evidence>
<evidence type="ECO:0000313" key="2">
    <source>
        <dbReference type="EMBL" id="KAL2914669.1"/>
    </source>
</evidence>
<proteinExistence type="predicted"/>
<evidence type="ECO:0000256" key="1">
    <source>
        <dbReference type="SAM" id="MobiDB-lite"/>
    </source>
</evidence>
<gene>
    <name evidence="2" type="ORF">HK105_205808</name>
</gene>
<organism evidence="2 3">
    <name type="scientific">Polyrhizophydium stewartii</name>
    <dbReference type="NCBI Taxonomy" id="2732419"/>
    <lineage>
        <taxon>Eukaryota</taxon>
        <taxon>Fungi</taxon>
        <taxon>Fungi incertae sedis</taxon>
        <taxon>Chytridiomycota</taxon>
        <taxon>Chytridiomycota incertae sedis</taxon>
        <taxon>Chytridiomycetes</taxon>
        <taxon>Rhizophydiales</taxon>
        <taxon>Rhizophydiales incertae sedis</taxon>
        <taxon>Polyrhizophydium</taxon>
    </lineage>
</organism>
<sequence length="338" mass="37874">MVRKRKAKTGKRKLELLKAQTHAEQLVGQQSTQMVAPRASMISTPPGRMLVTLSKPPPVRPRTKTTDALNAEQPSDPLDELPVTSTQPPPAWSPKTLFDGQDEMLFAWHDGTVPAAPSAGNPFYDPVKPLGPWDDSVEDCLKSKRDRALAKPRRLPCSSRSWSRRLEAFDDVASNEPIKHFVCERVKTLVAKLAPVDPPIRRSHWDRLSVELKDKIVGHVSPKIASVLNRLRDIDIVSAMPWSTCDSWLWIDIIKYEPSFDLRRLDARGLDESVIITIKSREMLKRIDECIPVDPVLTQRLAFRNGWADLLKFRDFAVLAEAAAAEGAVDVLILSETG</sequence>
<dbReference type="EMBL" id="JADGIZ020000031">
    <property type="protein sequence ID" value="KAL2914669.1"/>
    <property type="molecule type" value="Genomic_DNA"/>
</dbReference>
<accession>A0ABR4N5B7</accession>
<feature type="region of interest" description="Disordered" evidence="1">
    <location>
        <begin position="28"/>
        <end position="93"/>
    </location>
</feature>
<name>A0ABR4N5B7_9FUNG</name>
<comment type="caution">
    <text evidence="2">The sequence shown here is derived from an EMBL/GenBank/DDBJ whole genome shotgun (WGS) entry which is preliminary data.</text>
</comment>